<evidence type="ECO:0000313" key="3">
    <source>
        <dbReference type="Proteomes" id="UP001549119"/>
    </source>
</evidence>
<name>A0ABV2NNF2_9HYPH</name>
<evidence type="ECO:0000313" key="2">
    <source>
        <dbReference type="EMBL" id="MET3868009.1"/>
    </source>
</evidence>
<evidence type="ECO:0000256" key="1">
    <source>
        <dbReference type="SAM" id="MobiDB-lite"/>
    </source>
</evidence>
<evidence type="ECO:0008006" key="4">
    <source>
        <dbReference type="Google" id="ProtNLM"/>
    </source>
</evidence>
<dbReference type="EMBL" id="JBEPNW010000002">
    <property type="protein sequence ID" value="MET3868009.1"/>
    <property type="molecule type" value="Genomic_DNA"/>
</dbReference>
<keyword evidence="3" id="KW-1185">Reference proteome</keyword>
<proteinExistence type="predicted"/>
<organism evidence="2 3">
    <name type="scientific">Methylobacterium radiotolerans</name>
    <dbReference type="NCBI Taxonomy" id="31998"/>
    <lineage>
        <taxon>Bacteria</taxon>
        <taxon>Pseudomonadati</taxon>
        <taxon>Pseudomonadota</taxon>
        <taxon>Alphaproteobacteria</taxon>
        <taxon>Hyphomicrobiales</taxon>
        <taxon>Methylobacteriaceae</taxon>
        <taxon>Methylobacterium</taxon>
    </lineage>
</organism>
<reference evidence="2 3" key="1">
    <citation type="submission" date="2024-06" db="EMBL/GenBank/DDBJ databases">
        <title>Genomics of switchgrass bacterial isolates.</title>
        <authorList>
            <person name="Shade A."/>
        </authorList>
    </citation>
    <scope>NUCLEOTIDE SEQUENCE [LARGE SCALE GENOMIC DNA]</scope>
    <source>
        <strain evidence="2 3">PvP084</strain>
    </source>
</reference>
<comment type="caution">
    <text evidence="2">The sequence shown here is derived from an EMBL/GenBank/DDBJ whole genome shotgun (WGS) entry which is preliminary data.</text>
</comment>
<sequence length="218" mass="24729">MNRIAVSPGDRFGLFTAIAPRPRDPKSSLQRFLFRCACGVEKDLRVRDVVRGMTKSCGCSRRGTGNGNFRHGLSRTSEYGIWRHMIQRCTDPEDAAYCNYGARGIRVCERWVASVDNFIADMGLRPTSDHSLERVNNDGNYEPGNCRWATWSEQMRNTRANRFVDHNGEHMLLLDACEQAPVSTATVRQRLVAGWDPHRALTTPRDESKVRERSVRAG</sequence>
<dbReference type="Proteomes" id="UP001549119">
    <property type="component" value="Unassembled WGS sequence"/>
</dbReference>
<feature type="region of interest" description="Disordered" evidence="1">
    <location>
        <begin position="199"/>
        <end position="218"/>
    </location>
</feature>
<accession>A0ABV2NNF2</accession>
<dbReference type="RefSeq" id="WP_209650570.1">
    <property type="nucleotide sequence ID" value="NZ_JBEPNV010000001.1"/>
</dbReference>
<gene>
    <name evidence="2" type="ORF">ABIC20_005318</name>
</gene>
<protein>
    <recommendedName>
        <fullName evidence="4">HNH endonuclease</fullName>
    </recommendedName>
</protein>